<evidence type="ECO:0000256" key="2">
    <source>
        <dbReference type="ARBA" id="ARBA00010199"/>
    </source>
</evidence>
<feature type="transmembrane region" description="Helical" evidence="6">
    <location>
        <begin position="98"/>
        <end position="119"/>
    </location>
</feature>
<evidence type="ECO:0000256" key="6">
    <source>
        <dbReference type="SAM" id="Phobius"/>
    </source>
</evidence>
<proteinExistence type="inferred from homology"/>
<feature type="transmembrane region" description="Helical" evidence="6">
    <location>
        <begin position="321"/>
        <end position="340"/>
    </location>
</feature>
<feature type="transmembrane region" description="Helical" evidence="6">
    <location>
        <begin position="417"/>
        <end position="439"/>
    </location>
</feature>
<feature type="transmembrane region" description="Helical" evidence="6">
    <location>
        <begin position="360"/>
        <end position="382"/>
    </location>
</feature>
<evidence type="ECO:0000256" key="5">
    <source>
        <dbReference type="ARBA" id="ARBA00023136"/>
    </source>
</evidence>
<evidence type="ECO:0000256" key="3">
    <source>
        <dbReference type="ARBA" id="ARBA00022692"/>
    </source>
</evidence>
<evidence type="ECO:0000256" key="4">
    <source>
        <dbReference type="ARBA" id="ARBA00022989"/>
    </source>
</evidence>
<gene>
    <name evidence="7" type="ORF">QO010_002280</name>
</gene>
<dbReference type="PANTHER" id="PTHR42893">
    <property type="entry name" value="PROTEIN DETOXIFICATION 44, CHLOROPLASTIC-RELATED"/>
    <property type="match status" value="1"/>
</dbReference>
<evidence type="ECO:0000256" key="1">
    <source>
        <dbReference type="ARBA" id="ARBA00004141"/>
    </source>
</evidence>
<dbReference type="RefSeq" id="WP_307349219.1">
    <property type="nucleotide sequence ID" value="NZ_JAUSVS010000003.1"/>
</dbReference>
<organism evidence="7 8">
    <name type="scientific">Caulobacter ginsengisoli</name>
    <dbReference type="NCBI Taxonomy" id="400775"/>
    <lineage>
        <taxon>Bacteria</taxon>
        <taxon>Pseudomonadati</taxon>
        <taxon>Pseudomonadota</taxon>
        <taxon>Alphaproteobacteria</taxon>
        <taxon>Caulobacterales</taxon>
        <taxon>Caulobacteraceae</taxon>
        <taxon>Caulobacter</taxon>
    </lineage>
</organism>
<feature type="transmembrane region" description="Helical" evidence="6">
    <location>
        <begin position="12"/>
        <end position="35"/>
    </location>
</feature>
<keyword evidence="5 6" id="KW-0472">Membrane</keyword>
<dbReference type="PANTHER" id="PTHR42893:SF46">
    <property type="entry name" value="PROTEIN DETOXIFICATION 44, CHLOROPLASTIC"/>
    <property type="match status" value="1"/>
</dbReference>
<feature type="transmembrane region" description="Helical" evidence="6">
    <location>
        <begin position="248"/>
        <end position="267"/>
    </location>
</feature>
<dbReference type="InterPro" id="IPR044644">
    <property type="entry name" value="DinF-like"/>
</dbReference>
<evidence type="ECO:0000313" key="8">
    <source>
        <dbReference type="Proteomes" id="UP001228905"/>
    </source>
</evidence>
<dbReference type="Proteomes" id="UP001228905">
    <property type="component" value="Unassembled WGS sequence"/>
</dbReference>
<keyword evidence="3 6" id="KW-0812">Transmembrane</keyword>
<reference evidence="7 8" key="1">
    <citation type="submission" date="2023-07" db="EMBL/GenBank/DDBJ databases">
        <title>Genomic Encyclopedia of Type Strains, Phase IV (KMG-IV): sequencing the most valuable type-strain genomes for metagenomic binning, comparative biology and taxonomic classification.</title>
        <authorList>
            <person name="Goeker M."/>
        </authorList>
    </citation>
    <scope>NUCLEOTIDE SEQUENCE [LARGE SCALE GENOMIC DNA]</scope>
    <source>
        <strain evidence="7 8">DSM 18695</strain>
    </source>
</reference>
<dbReference type="NCBIfam" id="TIGR00797">
    <property type="entry name" value="matE"/>
    <property type="match status" value="1"/>
</dbReference>
<dbReference type="InterPro" id="IPR002528">
    <property type="entry name" value="MATE_fam"/>
</dbReference>
<feature type="transmembrane region" description="Helical" evidence="6">
    <location>
        <begin position="139"/>
        <end position="158"/>
    </location>
</feature>
<feature type="transmembrane region" description="Helical" evidence="6">
    <location>
        <begin position="389"/>
        <end position="411"/>
    </location>
</feature>
<accession>A0ABU0IR64</accession>
<comment type="caution">
    <text evidence="7">The sequence shown here is derived from an EMBL/GenBank/DDBJ whole genome shotgun (WGS) entry which is preliminary data.</text>
</comment>
<sequence>MTGRGDMTAAGLRRAILAIALPATLTGVATALFGMADTWVIGQLGEPVAQGAVELGARFLMALLVVFNFLRSSTVALTAQATGRGDEAAQAAVLTRALAAALLIGTVLLALQPLAVSLGLEMFGARGALVEQARTYVGIRYWGGLPWLINTALTGWLIGRRQLRQVMAVEIGANIVHVLLDVSLVLGLHLGVAGIAVATLTSETLKLAALAVVAARQGPARQALALVRQRATWEAGELLKLLALNRDLFLRTLLLMAANILFARAGAQQGPTVLAANAILLQLFMLGALALDGFESAAQVLTGEALGARDRAAFDRQVRHILAWAGASAAILALIYLIAAPSLAASFSTDPAVIATVRTYAIWAAVLPLVGVASFVFDGVFIGASWTRAMLVSMTAALAAFVAMQIGFQAWGNQGLWLAFSLFFVARAAGQAWLLPGLARRSFG</sequence>
<dbReference type="Pfam" id="PF01554">
    <property type="entry name" value="MatE"/>
    <property type="match status" value="2"/>
</dbReference>
<evidence type="ECO:0000313" key="7">
    <source>
        <dbReference type="EMBL" id="MDQ0464499.1"/>
    </source>
</evidence>
<name>A0ABU0IR64_9CAUL</name>
<feature type="transmembrane region" description="Helical" evidence="6">
    <location>
        <begin position="178"/>
        <end position="201"/>
    </location>
</feature>
<keyword evidence="8" id="KW-1185">Reference proteome</keyword>
<comment type="subcellular location">
    <subcellularLocation>
        <location evidence="1">Membrane</location>
        <topology evidence="1">Multi-pass membrane protein</topology>
    </subcellularLocation>
</comment>
<dbReference type="CDD" id="cd13136">
    <property type="entry name" value="MATE_DinF_like"/>
    <property type="match status" value="1"/>
</dbReference>
<dbReference type="EMBL" id="JAUSVS010000003">
    <property type="protein sequence ID" value="MDQ0464499.1"/>
    <property type="molecule type" value="Genomic_DNA"/>
</dbReference>
<feature type="transmembrane region" description="Helical" evidence="6">
    <location>
        <begin position="55"/>
        <end position="77"/>
    </location>
</feature>
<comment type="similarity">
    <text evidence="2">Belongs to the multi antimicrobial extrusion (MATE) (TC 2.A.66.1) family.</text>
</comment>
<protein>
    <submittedName>
        <fullName evidence="7">MATE family multidrug resistance protein</fullName>
    </submittedName>
</protein>
<keyword evidence="4 6" id="KW-1133">Transmembrane helix</keyword>